<dbReference type="EMBL" id="MN740194">
    <property type="protein sequence ID" value="QHT92770.1"/>
    <property type="molecule type" value="Genomic_DNA"/>
</dbReference>
<sequence>MDNIINKNIFVFWTGANVPSTNRINAYKQLINKSECNIILITTQNLGKYILKDHPLHPAYQYLSETQKGDYLKAYMMNFHGGGYSDIKQTTNSWKKSFDKLYNSDKWIIGYRESKIDHIAYKPFANYWRELVGNGGFICKSQTPLTKEWYNDMLTILNIKLNKLKQFPATFPQDCAEVSKGKYPIEWNEINGRIFHRLCYKYKDTLLYDLPEPILNNYR</sequence>
<reference evidence="1" key="1">
    <citation type="journal article" date="2020" name="Nature">
        <title>Giant virus diversity and host interactions through global metagenomics.</title>
        <authorList>
            <person name="Schulz F."/>
            <person name="Roux S."/>
            <person name="Paez-Espino D."/>
            <person name="Jungbluth S."/>
            <person name="Walsh D.A."/>
            <person name="Denef V.J."/>
            <person name="McMahon K.D."/>
            <person name="Konstantinidis K.T."/>
            <person name="Eloe-Fadrosh E.A."/>
            <person name="Kyrpides N.C."/>
            <person name="Woyke T."/>
        </authorList>
    </citation>
    <scope>NUCLEOTIDE SEQUENCE</scope>
    <source>
        <strain evidence="1">GVMAG-M-3300023184-89</strain>
    </source>
</reference>
<dbReference type="AlphaFoldDB" id="A0A6C0IJE4"/>
<protein>
    <recommendedName>
        <fullName evidence="2">Capsular polysaccharide synthesis protein</fullName>
    </recommendedName>
</protein>
<evidence type="ECO:0008006" key="2">
    <source>
        <dbReference type="Google" id="ProtNLM"/>
    </source>
</evidence>
<proteinExistence type="predicted"/>
<accession>A0A6C0IJE4</accession>
<evidence type="ECO:0000313" key="1">
    <source>
        <dbReference type="EMBL" id="QHT92770.1"/>
    </source>
</evidence>
<name>A0A6C0IJE4_9ZZZZ</name>
<organism evidence="1">
    <name type="scientific">viral metagenome</name>
    <dbReference type="NCBI Taxonomy" id="1070528"/>
    <lineage>
        <taxon>unclassified sequences</taxon>
        <taxon>metagenomes</taxon>
        <taxon>organismal metagenomes</taxon>
    </lineage>
</organism>